<dbReference type="STRING" id="1754192.A0A1Y1XN91"/>
<dbReference type="GO" id="GO:0044205">
    <property type="term" value="P:'de novo' UMP biosynthetic process"/>
    <property type="evidence" value="ECO:0007669"/>
    <property type="project" value="UniProtKB-UniPathway"/>
</dbReference>
<evidence type="ECO:0000256" key="10">
    <source>
        <dbReference type="ARBA" id="ARBA00048639"/>
    </source>
</evidence>
<dbReference type="PROSITE" id="PS00912">
    <property type="entry name" value="DHODEHASE_2"/>
    <property type="match status" value="1"/>
</dbReference>
<keyword evidence="14" id="KW-1185">Reference proteome</keyword>
<reference evidence="13 14" key="2">
    <citation type="submission" date="2016-08" db="EMBL/GenBank/DDBJ databases">
        <title>Pervasive Adenine N6-methylation of Active Genes in Fungi.</title>
        <authorList>
            <consortium name="DOE Joint Genome Institute"/>
            <person name="Mondo S.J."/>
            <person name="Dannebaum R.O."/>
            <person name="Kuo R.C."/>
            <person name="Labutti K."/>
            <person name="Haridas S."/>
            <person name="Kuo A."/>
            <person name="Salamov A."/>
            <person name="Ahrendt S.R."/>
            <person name="Lipzen A."/>
            <person name="Sullivan W."/>
            <person name="Andreopoulos W.B."/>
            <person name="Clum A."/>
            <person name="Lindquist E."/>
            <person name="Daum C."/>
            <person name="Ramamoorthy G.K."/>
            <person name="Gryganskyi A."/>
            <person name="Culley D."/>
            <person name="Magnuson J.K."/>
            <person name="James T.Y."/>
            <person name="O'Malley M.A."/>
            <person name="Stajich J.E."/>
            <person name="Spatafora J.W."/>
            <person name="Visel A."/>
            <person name="Grigoriev I.V."/>
        </authorList>
    </citation>
    <scope>NUCLEOTIDE SEQUENCE [LARGE SCALE GENOMIC DNA]</scope>
    <source>
        <strain evidence="13 14">S4</strain>
    </source>
</reference>
<dbReference type="EC" id="1.3.5.2" evidence="4 11"/>
<dbReference type="PANTHER" id="PTHR48109:SF4">
    <property type="entry name" value="DIHYDROOROTATE DEHYDROGENASE (QUINONE), MITOCHONDRIAL"/>
    <property type="match status" value="1"/>
</dbReference>
<evidence type="ECO:0000256" key="3">
    <source>
        <dbReference type="ARBA" id="ARBA00005359"/>
    </source>
</evidence>
<evidence type="ECO:0000256" key="7">
    <source>
        <dbReference type="ARBA" id="ARBA00022643"/>
    </source>
</evidence>
<comment type="subcellular location">
    <subcellularLocation>
        <location evidence="1">Membrane</location>
    </subcellularLocation>
    <subcellularLocation>
        <location evidence="11">Mitochondrion inner membrane</location>
        <topology evidence="11">Single-pass membrane protein</topology>
    </subcellularLocation>
</comment>
<evidence type="ECO:0000313" key="13">
    <source>
        <dbReference type="EMBL" id="ORX87218.1"/>
    </source>
</evidence>
<dbReference type="Gene3D" id="3.20.20.70">
    <property type="entry name" value="Aldolase class I"/>
    <property type="match status" value="1"/>
</dbReference>
<dbReference type="EMBL" id="MCFG01000011">
    <property type="protein sequence ID" value="ORX87218.1"/>
    <property type="molecule type" value="Genomic_DNA"/>
</dbReference>
<dbReference type="Proteomes" id="UP000193944">
    <property type="component" value="Unassembled WGS sequence"/>
</dbReference>
<keyword evidence="11" id="KW-0496">Mitochondrion</keyword>
<keyword evidence="7 11" id="KW-0288">FMN</keyword>
<dbReference type="InterPro" id="IPR013785">
    <property type="entry name" value="Aldolase_TIM"/>
</dbReference>
<keyword evidence="6 11" id="KW-0285">Flavoprotein</keyword>
<evidence type="ECO:0000256" key="8">
    <source>
        <dbReference type="ARBA" id="ARBA00023002"/>
    </source>
</evidence>
<evidence type="ECO:0000256" key="2">
    <source>
        <dbReference type="ARBA" id="ARBA00005161"/>
    </source>
</evidence>
<dbReference type="InterPro" id="IPR050074">
    <property type="entry name" value="DHO_dehydrogenase"/>
</dbReference>
<dbReference type="UniPathway" id="UPA00070">
    <property type="reaction ID" value="UER00946"/>
</dbReference>
<dbReference type="SUPFAM" id="SSF51395">
    <property type="entry name" value="FMN-linked oxidoreductases"/>
    <property type="match status" value="1"/>
</dbReference>
<dbReference type="PROSITE" id="PS00911">
    <property type="entry name" value="DHODEHASE_1"/>
    <property type="match status" value="1"/>
</dbReference>
<comment type="cofactor">
    <cofactor evidence="11">
        <name>FMN</name>
        <dbReference type="ChEBI" id="CHEBI:58210"/>
    </cofactor>
    <text evidence="11">Binds 1 FMN per subunit.</text>
</comment>
<dbReference type="InterPro" id="IPR005719">
    <property type="entry name" value="Dihydroorotate_DH_2"/>
</dbReference>
<keyword evidence="9" id="KW-0472">Membrane</keyword>
<evidence type="ECO:0000256" key="11">
    <source>
        <dbReference type="RuleBase" id="RU361255"/>
    </source>
</evidence>
<accession>A0A1Y1XN91</accession>
<sequence>MVLISDNYPRDLSKDDKVLEVQMFGKTVSNPLVLAAGFDKHAEAIEDFLDLGFGAVEVGSVTPLPQPGNPPPVLFILKPDRAAINRYGFNSKGHAVFKDNLINRAQNVYHQDPTTPNETGNMSFREGKILGINLGKNKASPQDSFDDYVLGVKELGSYADFIVINVSCPNLPGLRALQEKDTLKNLLEAVIKAKEELPRQPSLVVKISPDVSDDELENIANTLMNLGKIDAVVLTNTTTKRPSTLKSDPELLKEAGGLSGEPLFPMAIEVVRKFYKLTNGKIPIMGCGGVSSAKEVLAFARAGATMVQLFTKLSYECYKPNFEGPCLLTTIKKDLVDELNKEGKTWMDIIGEEHKA</sequence>
<proteinExistence type="inferred from homology"/>
<evidence type="ECO:0000256" key="4">
    <source>
        <dbReference type="ARBA" id="ARBA00012791"/>
    </source>
</evidence>
<evidence type="ECO:0000256" key="9">
    <source>
        <dbReference type="ARBA" id="ARBA00023136"/>
    </source>
</evidence>
<dbReference type="PANTHER" id="PTHR48109">
    <property type="entry name" value="DIHYDROOROTATE DEHYDROGENASE (QUINONE), MITOCHONDRIAL-RELATED"/>
    <property type="match status" value="1"/>
</dbReference>
<comment type="catalytic activity">
    <reaction evidence="10 11">
        <text>(S)-dihydroorotate + a quinone = orotate + a quinol</text>
        <dbReference type="Rhea" id="RHEA:30187"/>
        <dbReference type="ChEBI" id="CHEBI:24646"/>
        <dbReference type="ChEBI" id="CHEBI:30839"/>
        <dbReference type="ChEBI" id="CHEBI:30864"/>
        <dbReference type="ChEBI" id="CHEBI:132124"/>
        <dbReference type="EC" id="1.3.5.2"/>
    </reaction>
</comment>
<dbReference type="GO" id="GO:0106430">
    <property type="term" value="F:dihydroorotate dehydrogenase (quinone) activity"/>
    <property type="evidence" value="ECO:0007669"/>
    <property type="project" value="UniProtKB-EC"/>
</dbReference>
<keyword evidence="11" id="KW-0999">Mitochondrion inner membrane</keyword>
<evidence type="ECO:0000313" key="14">
    <source>
        <dbReference type="Proteomes" id="UP000193944"/>
    </source>
</evidence>
<keyword evidence="8 11" id="KW-0560">Oxidoreductase</keyword>
<dbReference type="GO" id="GO:0005743">
    <property type="term" value="C:mitochondrial inner membrane"/>
    <property type="evidence" value="ECO:0007669"/>
    <property type="project" value="UniProtKB-SubCell"/>
</dbReference>
<organism evidence="13 14">
    <name type="scientific">Anaeromyces robustus</name>
    <dbReference type="NCBI Taxonomy" id="1754192"/>
    <lineage>
        <taxon>Eukaryota</taxon>
        <taxon>Fungi</taxon>
        <taxon>Fungi incertae sedis</taxon>
        <taxon>Chytridiomycota</taxon>
        <taxon>Chytridiomycota incertae sedis</taxon>
        <taxon>Neocallimastigomycetes</taxon>
        <taxon>Neocallimastigales</taxon>
        <taxon>Neocallimastigaceae</taxon>
        <taxon>Anaeromyces</taxon>
    </lineage>
</organism>
<dbReference type="NCBIfam" id="TIGR01036">
    <property type="entry name" value="pyrD_sub2"/>
    <property type="match status" value="1"/>
</dbReference>
<evidence type="ECO:0000256" key="5">
    <source>
        <dbReference type="ARBA" id="ARBA00017599"/>
    </source>
</evidence>
<protein>
    <recommendedName>
        <fullName evidence="5 11">Dihydroorotate dehydrogenase (quinone), mitochondrial</fullName>
        <shortName evidence="11">DHOdehase</shortName>
        <ecNumber evidence="4 11">1.3.5.2</ecNumber>
    </recommendedName>
</protein>
<dbReference type="InterPro" id="IPR001295">
    <property type="entry name" value="Dihydroorotate_DH_CS"/>
</dbReference>
<name>A0A1Y1XN91_9FUNG</name>
<dbReference type="GO" id="GO:0006207">
    <property type="term" value="P:'de novo' pyrimidine nucleobase biosynthetic process"/>
    <property type="evidence" value="ECO:0007669"/>
    <property type="project" value="InterPro"/>
</dbReference>
<dbReference type="Pfam" id="PF01180">
    <property type="entry name" value="DHO_dh"/>
    <property type="match status" value="1"/>
</dbReference>
<dbReference type="CDD" id="cd04738">
    <property type="entry name" value="DHOD_2_like"/>
    <property type="match status" value="1"/>
</dbReference>
<evidence type="ECO:0000256" key="6">
    <source>
        <dbReference type="ARBA" id="ARBA00022630"/>
    </source>
</evidence>
<feature type="domain" description="Dihydroorotate dehydrogenase catalytic" evidence="12">
    <location>
        <begin position="19"/>
        <end position="317"/>
    </location>
</feature>
<comment type="caution">
    <text evidence="13">The sequence shown here is derived from an EMBL/GenBank/DDBJ whole genome shotgun (WGS) entry which is preliminary data.</text>
</comment>
<comment type="pathway">
    <text evidence="2 11">Pyrimidine metabolism; UMP biosynthesis via de novo pathway; orotate from (S)-dihydroorotate (quinone route): step 1/1.</text>
</comment>
<gene>
    <name evidence="13" type="ORF">BCR32DRAFT_228205</name>
</gene>
<evidence type="ECO:0000259" key="12">
    <source>
        <dbReference type="Pfam" id="PF01180"/>
    </source>
</evidence>
<dbReference type="OrthoDB" id="14784at2759"/>
<dbReference type="NCBIfam" id="NF003652">
    <property type="entry name" value="PRK05286.2-5"/>
    <property type="match status" value="1"/>
</dbReference>
<dbReference type="InterPro" id="IPR005720">
    <property type="entry name" value="Dihydroorotate_DH_cat"/>
</dbReference>
<evidence type="ECO:0000256" key="1">
    <source>
        <dbReference type="ARBA" id="ARBA00004370"/>
    </source>
</evidence>
<dbReference type="AlphaFoldDB" id="A0A1Y1XN91"/>
<comment type="similarity">
    <text evidence="3 11">Belongs to the dihydroorotate dehydrogenase family. Type 2 subfamily.</text>
</comment>
<reference evidence="13 14" key="1">
    <citation type="submission" date="2016-08" db="EMBL/GenBank/DDBJ databases">
        <title>A Parts List for Fungal Cellulosomes Revealed by Comparative Genomics.</title>
        <authorList>
            <consortium name="DOE Joint Genome Institute"/>
            <person name="Haitjema C.H."/>
            <person name="Gilmore S.P."/>
            <person name="Henske J.K."/>
            <person name="Solomon K.V."/>
            <person name="De Groot R."/>
            <person name="Kuo A."/>
            <person name="Mondo S.J."/>
            <person name="Salamov A.A."/>
            <person name="Labutti K."/>
            <person name="Zhao Z."/>
            <person name="Chiniquy J."/>
            <person name="Barry K."/>
            <person name="Brewer H.M."/>
            <person name="Purvine S.O."/>
            <person name="Wright A.T."/>
            <person name="Boxma B."/>
            <person name="Van Alen T."/>
            <person name="Hackstein J.H."/>
            <person name="Baker S.E."/>
            <person name="Grigoriev I.V."/>
            <person name="O'Malley M.A."/>
        </authorList>
    </citation>
    <scope>NUCLEOTIDE SEQUENCE [LARGE SCALE GENOMIC DNA]</scope>
    <source>
        <strain evidence="13 14">S4</strain>
    </source>
</reference>